<dbReference type="VEuPathDB" id="FungiDB:AeMF1_001571"/>
<name>A0A6G0XMK6_9STRA</name>
<sequence length="331" mass="36003">MLYLGEDNSAEILTAWLKEANRTRAPRTRSLMTSDLLDDDDLHDWLNITKANGATFCNPFLGSLVPCATDHLIPEVFKLITANPCCNDMASEIQQAVGISPQEFVTKLLSHAANIVCSIQTPGFHGAGNQTCGAAWMRSLNYHYNEGNVSFDRYQTMAQIPNDQGCAAALGDAITTANGFEMAHVFAKPVVPGSCVKPVDDLLTWLRQLPIAQTTWNGVTLRHFFDDGKCVNGSTINEAVAKAWTGDELLGFYLDIGMKPEELARLCVHFTNGGYGKCAFNETIQEAFPLAKDAITSTTTVTPSTTPKSSVGLATMSWFVSTMVVTSIGFW</sequence>
<dbReference type="Proteomes" id="UP000481153">
    <property type="component" value="Unassembled WGS sequence"/>
</dbReference>
<gene>
    <name evidence="1" type="ORF">Ae201684_003294</name>
</gene>
<evidence type="ECO:0000313" key="1">
    <source>
        <dbReference type="EMBL" id="KAF0741615.1"/>
    </source>
</evidence>
<protein>
    <submittedName>
        <fullName evidence="1">Uncharacterized protein</fullName>
    </submittedName>
</protein>
<dbReference type="EMBL" id="VJMJ01000036">
    <property type="protein sequence ID" value="KAF0741615.1"/>
    <property type="molecule type" value="Genomic_DNA"/>
</dbReference>
<reference evidence="1 2" key="1">
    <citation type="submission" date="2019-07" db="EMBL/GenBank/DDBJ databases">
        <title>Genomics analysis of Aphanomyces spp. identifies a new class of oomycete effector associated with host adaptation.</title>
        <authorList>
            <person name="Gaulin E."/>
        </authorList>
    </citation>
    <scope>NUCLEOTIDE SEQUENCE [LARGE SCALE GENOMIC DNA]</scope>
    <source>
        <strain evidence="1 2">ATCC 201684</strain>
    </source>
</reference>
<organism evidence="1 2">
    <name type="scientific">Aphanomyces euteiches</name>
    <dbReference type="NCBI Taxonomy" id="100861"/>
    <lineage>
        <taxon>Eukaryota</taxon>
        <taxon>Sar</taxon>
        <taxon>Stramenopiles</taxon>
        <taxon>Oomycota</taxon>
        <taxon>Saprolegniomycetes</taxon>
        <taxon>Saprolegniales</taxon>
        <taxon>Verrucalvaceae</taxon>
        <taxon>Aphanomyces</taxon>
    </lineage>
</organism>
<keyword evidence="2" id="KW-1185">Reference proteome</keyword>
<accession>A0A6G0XMK6</accession>
<evidence type="ECO:0000313" key="2">
    <source>
        <dbReference type="Proteomes" id="UP000481153"/>
    </source>
</evidence>
<proteinExistence type="predicted"/>
<dbReference type="AlphaFoldDB" id="A0A6G0XMK6"/>
<comment type="caution">
    <text evidence="1">The sequence shown here is derived from an EMBL/GenBank/DDBJ whole genome shotgun (WGS) entry which is preliminary data.</text>
</comment>